<reference evidence="1 2" key="1">
    <citation type="journal article" date="2012" name="PLoS Pathog.">
        <title>Diverse lifestyles and strategies of plant pathogenesis encoded in the genomes of eighteen Dothideomycetes fungi.</title>
        <authorList>
            <person name="Ohm R.A."/>
            <person name="Feau N."/>
            <person name="Henrissat B."/>
            <person name="Schoch C.L."/>
            <person name="Horwitz B.A."/>
            <person name="Barry K.W."/>
            <person name="Condon B.J."/>
            <person name="Copeland A.C."/>
            <person name="Dhillon B."/>
            <person name="Glaser F."/>
            <person name="Hesse C.N."/>
            <person name="Kosti I."/>
            <person name="LaButti K."/>
            <person name="Lindquist E.A."/>
            <person name="Lucas S."/>
            <person name="Salamov A.A."/>
            <person name="Bradshaw R.E."/>
            <person name="Ciuffetti L."/>
            <person name="Hamelin R.C."/>
            <person name="Kema G.H.J."/>
            <person name="Lawrence C."/>
            <person name="Scott J.A."/>
            <person name="Spatafora J.W."/>
            <person name="Turgeon B.G."/>
            <person name="de Wit P.J.G.M."/>
            <person name="Zhong S."/>
            <person name="Goodwin S.B."/>
            <person name="Grigoriev I.V."/>
        </authorList>
    </citation>
    <scope>NUCLEOTIDE SEQUENCE [LARGE SCALE GENOMIC DNA]</scope>
    <source>
        <strain evidence="1 2">SO2202</strain>
    </source>
</reference>
<dbReference type="OMA" id="HEGNGRI"/>
<dbReference type="RefSeq" id="XP_016762041.1">
    <property type="nucleotide sequence ID" value="XM_016905306.1"/>
</dbReference>
<dbReference type="AlphaFoldDB" id="M3D702"/>
<evidence type="ECO:0000313" key="1">
    <source>
        <dbReference type="EMBL" id="EMF13920.1"/>
    </source>
</evidence>
<accession>M3D702</accession>
<dbReference type="HOGENOM" id="CLU_1008908_0_0_1"/>
<dbReference type="Proteomes" id="UP000016931">
    <property type="component" value="Unassembled WGS sequence"/>
</dbReference>
<dbReference type="EMBL" id="KB456263">
    <property type="protein sequence ID" value="EMF13920.1"/>
    <property type="molecule type" value="Genomic_DNA"/>
</dbReference>
<dbReference type="OrthoDB" id="5385189at2759"/>
<proteinExistence type="predicted"/>
<dbReference type="GeneID" id="27902443"/>
<protein>
    <submittedName>
        <fullName evidence="1">Uncharacterized protein</fullName>
    </submittedName>
</protein>
<evidence type="ECO:0000313" key="2">
    <source>
        <dbReference type="Proteomes" id="UP000016931"/>
    </source>
</evidence>
<gene>
    <name evidence="1" type="ORF">SEPMUDRAFT_149048</name>
</gene>
<keyword evidence="2" id="KW-1185">Reference proteome</keyword>
<dbReference type="eggNOG" id="ENOG502T0Y1">
    <property type="taxonomic scope" value="Eukaryota"/>
</dbReference>
<organism evidence="1 2">
    <name type="scientific">Sphaerulina musiva (strain SO2202)</name>
    <name type="common">Poplar stem canker fungus</name>
    <name type="synonym">Septoria musiva</name>
    <dbReference type="NCBI Taxonomy" id="692275"/>
    <lineage>
        <taxon>Eukaryota</taxon>
        <taxon>Fungi</taxon>
        <taxon>Dikarya</taxon>
        <taxon>Ascomycota</taxon>
        <taxon>Pezizomycotina</taxon>
        <taxon>Dothideomycetes</taxon>
        <taxon>Dothideomycetidae</taxon>
        <taxon>Mycosphaerellales</taxon>
        <taxon>Mycosphaerellaceae</taxon>
        <taxon>Sphaerulina</taxon>
    </lineage>
</organism>
<name>M3D702_SPHMS</name>
<sequence>MALRVEERWLWLGLGVFVVAAAAKGIHHALTDMVRFTELDPAQFPADDHHRHHGKHPDECVDLRTLRTLCMSPNPSIAAAAQSLVMRRFAALPNAAEILTRDRESEDPDTSRKAVQAIKYLRDYDMEFGISMPPHMSLDDTMDFLNTMNHDPDVAVDEVTYRDENGESTVMHGTDWDSMARELNRRQHAFDADRGFDVVARLEELSEEIARTERNTGLLQARIGWDGSSASREPFAITGGGRDERRRRHREVMVLHEGNGRIEEEDIISPSSLRRL</sequence>